<evidence type="ECO:0000256" key="3">
    <source>
        <dbReference type="ARBA" id="ARBA00023027"/>
    </source>
</evidence>
<feature type="binding site" evidence="4">
    <location>
        <position position="180"/>
    </location>
    <ligand>
        <name>Zn(2+)</name>
        <dbReference type="ChEBI" id="CHEBI:29105"/>
    </ligand>
</feature>
<dbReference type="GO" id="GO:0070403">
    <property type="term" value="F:NAD+ binding"/>
    <property type="evidence" value="ECO:0007669"/>
    <property type="project" value="InterPro"/>
</dbReference>
<evidence type="ECO:0000259" key="5">
    <source>
        <dbReference type="PROSITE" id="PS50305"/>
    </source>
</evidence>
<comment type="caution">
    <text evidence="6">The sequence shown here is derived from an EMBL/GenBank/DDBJ whole genome shotgun (WGS) entry which is preliminary data.</text>
</comment>
<reference evidence="6 7" key="1">
    <citation type="journal article" date="2018" name="Nat. Biotechnol.">
        <title>A standardized bacterial taxonomy based on genome phylogeny substantially revises the tree of life.</title>
        <authorList>
            <person name="Parks D.H."/>
            <person name="Chuvochina M."/>
            <person name="Waite D.W."/>
            <person name="Rinke C."/>
            <person name="Skarshewski A."/>
            <person name="Chaumeil P.A."/>
            <person name="Hugenholtz P."/>
        </authorList>
    </citation>
    <scope>NUCLEOTIDE SEQUENCE [LARGE SCALE GENOMIC DNA]</scope>
    <source>
        <strain evidence="6">UBA9360</strain>
    </source>
</reference>
<dbReference type="EMBL" id="DMUP01000097">
    <property type="protein sequence ID" value="HAR56006.1"/>
    <property type="molecule type" value="Genomic_DNA"/>
</dbReference>
<sequence>MYDHASEIVKAAELLRGNTPFTLLSGAGLSTDSGIPAYRNAQGKWVHSPPMQHHDFMNNDAARKRYWARSLGGWLNLYHAQPNRAHQVIAQFQQHGFIDTVITQNVDGLHQKAGSSTVINLHGYANDIVCMTCGDRSPRFDLHQRYAELNPRFNQSASVIKPDGDAKLSAPTDEFKLIHCDHCGGILKPDVVYFGDNVPKKRVEACYQAIDDSQGLLIVGSSL</sequence>
<dbReference type="InterPro" id="IPR029035">
    <property type="entry name" value="DHS-like_NAD/FAD-binding_dom"/>
</dbReference>
<keyword evidence="4" id="KW-0862">Zinc</keyword>
<feature type="binding site" evidence="4">
    <location>
        <position position="133"/>
    </location>
    <ligand>
        <name>Zn(2+)</name>
        <dbReference type="ChEBI" id="CHEBI:29105"/>
    </ligand>
</feature>
<dbReference type="AlphaFoldDB" id="A0A348WN94"/>
<dbReference type="InterPro" id="IPR003000">
    <property type="entry name" value="Sirtuin"/>
</dbReference>
<evidence type="ECO:0000256" key="2">
    <source>
        <dbReference type="ARBA" id="ARBA00022679"/>
    </source>
</evidence>
<keyword evidence="3" id="KW-0520">NAD</keyword>
<dbReference type="InterPro" id="IPR026590">
    <property type="entry name" value="Ssirtuin_cat_dom"/>
</dbReference>
<gene>
    <name evidence="6" type="ORF">DCR58_04375</name>
</gene>
<dbReference type="InterPro" id="IPR026591">
    <property type="entry name" value="Sirtuin_cat_small_dom_sf"/>
</dbReference>
<dbReference type="GO" id="GO:0046872">
    <property type="term" value="F:metal ion binding"/>
    <property type="evidence" value="ECO:0007669"/>
    <property type="project" value="UniProtKB-KW"/>
</dbReference>
<dbReference type="EC" id="2.3.1.286" evidence="1"/>
<accession>A0A348WN94</accession>
<organism evidence="6 7">
    <name type="scientific">Idiomarina baltica</name>
    <dbReference type="NCBI Taxonomy" id="190892"/>
    <lineage>
        <taxon>Bacteria</taxon>
        <taxon>Pseudomonadati</taxon>
        <taxon>Pseudomonadota</taxon>
        <taxon>Gammaproteobacteria</taxon>
        <taxon>Alteromonadales</taxon>
        <taxon>Idiomarinaceae</taxon>
        <taxon>Idiomarina</taxon>
    </lineage>
</organism>
<dbReference type="Pfam" id="PF02146">
    <property type="entry name" value="SIR2"/>
    <property type="match status" value="1"/>
</dbReference>
<feature type="binding site" evidence="4">
    <location>
        <position position="183"/>
    </location>
    <ligand>
        <name>Zn(2+)</name>
        <dbReference type="ChEBI" id="CHEBI:29105"/>
    </ligand>
</feature>
<dbReference type="Gene3D" id="3.40.50.1220">
    <property type="entry name" value="TPP-binding domain"/>
    <property type="match status" value="1"/>
</dbReference>
<dbReference type="InterPro" id="IPR050134">
    <property type="entry name" value="NAD-dep_sirtuin_deacylases"/>
</dbReference>
<evidence type="ECO:0000256" key="4">
    <source>
        <dbReference type="PROSITE-ProRule" id="PRU00236"/>
    </source>
</evidence>
<dbReference type="STRING" id="314276.OS145_01367"/>
<keyword evidence="4" id="KW-0479">Metal-binding</keyword>
<dbReference type="GO" id="GO:0017136">
    <property type="term" value="F:histone deacetylase activity, NAD-dependent"/>
    <property type="evidence" value="ECO:0007669"/>
    <property type="project" value="TreeGrafter"/>
</dbReference>
<dbReference type="PANTHER" id="PTHR11085">
    <property type="entry name" value="NAD-DEPENDENT PROTEIN DEACYLASE SIRTUIN-5, MITOCHONDRIAL-RELATED"/>
    <property type="match status" value="1"/>
</dbReference>
<dbReference type="Proteomes" id="UP000262878">
    <property type="component" value="Unassembled WGS sequence"/>
</dbReference>
<evidence type="ECO:0000313" key="6">
    <source>
        <dbReference type="EMBL" id="HAR56006.1"/>
    </source>
</evidence>
<feature type="domain" description="Deacetylase sirtuin-type" evidence="5">
    <location>
        <begin position="1"/>
        <end position="223"/>
    </location>
</feature>
<feature type="non-terminal residue" evidence="6">
    <location>
        <position position="223"/>
    </location>
</feature>
<protein>
    <recommendedName>
        <fullName evidence="1">protein acetyllysine N-acetyltransferase</fullName>
        <ecNumber evidence="1">2.3.1.286</ecNumber>
    </recommendedName>
</protein>
<dbReference type="SUPFAM" id="SSF52467">
    <property type="entry name" value="DHS-like NAD/FAD-binding domain"/>
    <property type="match status" value="1"/>
</dbReference>
<proteinExistence type="predicted"/>
<keyword evidence="2" id="KW-0808">Transferase</keyword>
<name>A0A348WN94_9GAMM</name>
<dbReference type="PANTHER" id="PTHR11085:SF10">
    <property type="entry name" value="NAD-DEPENDENT PROTEIN DEACYLASE SIRTUIN-5, MITOCHONDRIAL-RELATED"/>
    <property type="match status" value="1"/>
</dbReference>
<dbReference type="Gene3D" id="3.30.1600.10">
    <property type="entry name" value="SIR2/SIRT2 'Small Domain"/>
    <property type="match status" value="1"/>
</dbReference>
<evidence type="ECO:0000256" key="1">
    <source>
        <dbReference type="ARBA" id="ARBA00012928"/>
    </source>
</evidence>
<feature type="active site" description="Proton acceptor" evidence="4">
    <location>
        <position position="122"/>
    </location>
</feature>
<evidence type="ECO:0000313" key="7">
    <source>
        <dbReference type="Proteomes" id="UP000262878"/>
    </source>
</evidence>
<feature type="binding site" evidence="4">
    <location>
        <position position="130"/>
    </location>
    <ligand>
        <name>Zn(2+)</name>
        <dbReference type="ChEBI" id="CHEBI:29105"/>
    </ligand>
</feature>
<dbReference type="PROSITE" id="PS50305">
    <property type="entry name" value="SIRTUIN"/>
    <property type="match status" value="1"/>
</dbReference>